<dbReference type="InterPro" id="IPR020624">
    <property type="entry name" value="Schiff_base-form_aldolases_CS"/>
</dbReference>
<comment type="pathway">
    <text evidence="2 12">Amino-acid biosynthesis; L-lysine biosynthesis via DAP pathway; (S)-tetrahydrodipicolinate from L-aspartate: step 3/4.</text>
</comment>
<evidence type="ECO:0000256" key="12">
    <source>
        <dbReference type="HAMAP-Rule" id="MF_00418"/>
    </source>
</evidence>
<dbReference type="RefSeq" id="WP_382398952.1">
    <property type="nucleotide sequence ID" value="NZ_JBHTNH010000012.1"/>
</dbReference>
<dbReference type="GO" id="GO:0008840">
    <property type="term" value="F:4-hydroxy-tetrahydrodipicolinate synthase activity"/>
    <property type="evidence" value="ECO:0007669"/>
    <property type="project" value="UniProtKB-EC"/>
</dbReference>
<dbReference type="PANTHER" id="PTHR12128">
    <property type="entry name" value="DIHYDRODIPICOLINATE SYNTHASE"/>
    <property type="match status" value="1"/>
</dbReference>
<dbReference type="InterPro" id="IPR020625">
    <property type="entry name" value="Schiff_base-form_aldolases_AS"/>
</dbReference>
<dbReference type="CDD" id="cd00950">
    <property type="entry name" value="DHDPS"/>
    <property type="match status" value="1"/>
</dbReference>
<dbReference type="Pfam" id="PF00701">
    <property type="entry name" value="DHDPS"/>
    <property type="match status" value="1"/>
</dbReference>
<comment type="caution">
    <text evidence="12">Was originally thought to be a dihydrodipicolinate synthase (DHDPS), catalyzing the condensation of (S)-aspartate-beta-semialdehyde [(S)-ASA] and pyruvate to dihydrodipicolinate (DHDP). However, it was shown in E.coli that the product of the enzymatic reaction is not dihydrodipicolinate but in fact (4S)-4-hydroxy-2,3,4,5-tetrahydro-(2S)-dipicolinic acid (HTPA), and that the consecutive dehydration reaction leading to DHDP is not spontaneous but catalyzed by DapB.</text>
</comment>
<keyword evidence="6 12" id="KW-0028">Amino-acid biosynthesis</keyword>
<dbReference type="EMBL" id="JBHTNH010000012">
    <property type="protein sequence ID" value="MFD1361375.1"/>
    <property type="molecule type" value="Genomic_DNA"/>
</dbReference>
<dbReference type="PRINTS" id="PR00146">
    <property type="entry name" value="DHPICSNTHASE"/>
</dbReference>
<dbReference type="InterPro" id="IPR002220">
    <property type="entry name" value="DapA-like"/>
</dbReference>
<proteinExistence type="inferred from homology"/>
<reference evidence="15" key="1">
    <citation type="journal article" date="2019" name="Int. J. Syst. Evol. Microbiol.">
        <title>The Global Catalogue of Microorganisms (GCM) 10K type strain sequencing project: providing services to taxonomists for standard genome sequencing and annotation.</title>
        <authorList>
            <consortium name="The Broad Institute Genomics Platform"/>
            <consortium name="The Broad Institute Genome Sequencing Center for Infectious Disease"/>
            <person name="Wu L."/>
            <person name="Ma J."/>
        </authorList>
    </citation>
    <scope>NUCLEOTIDE SEQUENCE [LARGE SCALE GENOMIC DNA]</scope>
    <source>
        <strain evidence="15">CCUG 54822</strain>
    </source>
</reference>
<evidence type="ECO:0000256" key="10">
    <source>
        <dbReference type="ARBA" id="ARBA00023270"/>
    </source>
</evidence>
<evidence type="ECO:0000256" key="3">
    <source>
        <dbReference type="ARBA" id="ARBA00007592"/>
    </source>
</evidence>
<keyword evidence="5 12" id="KW-0963">Cytoplasm</keyword>
<dbReference type="PROSITE" id="PS00666">
    <property type="entry name" value="DHDPS_2"/>
    <property type="match status" value="1"/>
</dbReference>
<keyword evidence="8 12" id="KW-0457">Lysine biosynthesis</keyword>
<dbReference type="HAMAP" id="MF_00418">
    <property type="entry name" value="DapA"/>
    <property type="match status" value="1"/>
</dbReference>
<feature type="site" description="Part of a proton relay during catalysis" evidence="12">
    <location>
        <position position="45"/>
    </location>
</feature>
<evidence type="ECO:0000256" key="11">
    <source>
        <dbReference type="ARBA" id="ARBA00047836"/>
    </source>
</evidence>
<protein>
    <recommendedName>
        <fullName evidence="4 12">4-hydroxy-tetrahydrodipicolinate synthase</fullName>
        <shortName evidence="12">HTPA synthase</shortName>
        <ecNumber evidence="4 12">4.3.3.7</ecNumber>
    </recommendedName>
</protein>
<dbReference type="Gene3D" id="3.20.20.70">
    <property type="entry name" value="Aldolase class I"/>
    <property type="match status" value="1"/>
</dbReference>
<accession>A0ABW3ZSL5</accession>
<comment type="function">
    <text evidence="1 12">Catalyzes the condensation of (S)-aspartate-beta-semialdehyde [(S)-ASA] and pyruvate to 4-hydroxy-tetrahydrodipicolinate (HTPA).</text>
</comment>
<evidence type="ECO:0000313" key="15">
    <source>
        <dbReference type="Proteomes" id="UP001597178"/>
    </source>
</evidence>
<organism evidence="14 15">
    <name type="scientific">Lentibacillus salinarum</name>
    <dbReference type="NCBI Taxonomy" id="446820"/>
    <lineage>
        <taxon>Bacteria</taxon>
        <taxon>Bacillati</taxon>
        <taxon>Bacillota</taxon>
        <taxon>Bacilli</taxon>
        <taxon>Bacillales</taxon>
        <taxon>Bacillaceae</taxon>
        <taxon>Lentibacillus</taxon>
    </lineage>
</organism>
<dbReference type="PROSITE" id="PS00665">
    <property type="entry name" value="DHDPS_1"/>
    <property type="match status" value="1"/>
</dbReference>
<dbReference type="PIRSF" id="PIRSF001365">
    <property type="entry name" value="DHDPS"/>
    <property type="match status" value="1"/>
</dbReference>
<evidence type="ECO:0000256" key="5">
    <source>
        <dbReference type="ARBA" id="ARBA00022490"/>
    </source>
</evidence>
<feature type="active site" description="Proton donor/acceptor" evidence="12">
    <location>
        <position position="134"/>
    </location>
</feature>
<comment type="catalytic activity">
    <reaction evidence="11 12">
        <text>L-aspartate 4-semialdehyde + pyruvate = (2S,4S)-4-hydroxy-2,3,4,5-tetrahydrodipicolinate + H2O + H(+)</text>
        <dbReference type="Rhea" id="RHEA:34171"/>
        <dbReference type="ChEBI" id="CHEBI:15361"/>
        <dbReference type="ChEBI" id="CHEBI:15377"/>
        <dbReference type="ChEBI" id="CHEBI:15378"/>
        <dbReference type="ChEBI" id="CHEBI:67139"/>
        <dbReference type="ChEBI" id="CHEBI:537519"/>
        <dbReference type="EC" id="4.3.3.7"/>
    </reaction>
</comment>
<dbReference type="InterPro" id="IPR013785">
    <property type="entry name" value="Aldolase_TIM"/>
</dbReference>
<gene>
    <name evidence="12 14" type="primary">dapA</name>
    <name evidence="14" type="ORF">ACFQ4A_06810</name>
</gene>
<feature type="site" description="Part of a proton relay during catalysis" evidence="12">
    <location>
        <position position="108"/>
    </location>
</feature>
<evidence type="ECO:0000256" key="1">
    <source>
        <dbReference type="ARBA" id="ARBA00003294"/>
    </source>
</evidence>
<feature type="active site" description="Schiff-base intermediate with substrate" evidence="12">
    <location>
        <position position="162"/>
    </location>
</feature>
<evidence type="ECO:0000256" key="9">
    <source>
        <dbReference type="ARBA" id="ARBA00023239"/>
    </source>
</evidence>
<feature type="binding site" evidence="12">
    <location>
        <position position="46"/>
    </location>
    <ligand>
        <name>pyruvate</name>
        <dbReference type="ChEBI" id="CHEBI:15361"/>
    </ligand>
</feature>
<evidence type="ECO:0000256" key="6">
    <source>
        <dbReference type="ARBA" id="ARBA00022605"/>
    </source>
</evidence>
<dbReference type="PANTHER" id="PTHR12128:SF66">
    <property type="entry name" value="4-HYDROXY-2-OXOGLUTARATE ALDOLASE, MITOCHONDRIAL"/>
    <property type="match status" value="1"/>
</dbReference>
<dbReference type="SUPFAM" id="SSF51569">
    <property type="entry name" value="Aldolase"/>
    <property type="match status" value="1"/>
</dbReference>
<comment type="similarity">
    <text evidence="3 12 13">Belongs to the DapA family.</text>
</comment>
<evidence type="ECO:0000256" key="13">
    <source>
        <dbReference type="PIRNR" id="PIRNR001365"/>
    </source>
</evidence>
<evidence type="ECO:0000256" key="2">
    <source>
        <dbReference type="ARBA" id="ARBA00005120"/>
    </source>
</evidence>
<dbReference type="EC" id="4.3.3.7" evidence="4 12"/>
<name>A0ABW3ZSL5_9BACI</name>
<dbReference type="NCBIfam" id="TIGR00674">
    <property type="entry name" value="dapA"/>
    <property type="match status" value="1"/>
</dbReference>
<evidence type="ECO:0000256" key="7">
    <source>
        <dbReference type="ARBA" id="ARBA00022915"/>
    </source>
</evidence>
<dbReference type="InterPro" id="IPR005263">
    <property type="entry name" value="DapA"/>
</dbReference>
<evidence type="ECO:0000313" key="14">
    <source>
        <dbReference type="EMBL" id="MFD1361375.1"/>
    </source>
</evidence>
<sequence>MNFGQVLTAMVTPFDHHGDIDFDATRTLVNDLIANGSDGLVVAGTTGESPTLTDTEKLDLFRFTAQVADGRVPVIAGTGSNNTRASIELTKQAAQTGVDAIMLTTPYYNKPSQEGLYQHYRAVAQATSLPVMLYNIPGRSAVGIAPETIIRLAEISNIVSVKEASANLDAMTKIISKTPDDFTLYSGDDNLTLPVLAIGGTGIVSVSAHVIGNDIQEMVQSFTSGNVQRAAAIHQEILPVMKAMFAQPSPAPVKAALNMTGISVGDVRLPMLPLSSDEKRQLSQILPPHKVKLHSTERFSPLNNEEQRLNSQHPVATPL</sequence>
<comment type="subunit">
    <text evidence="12">Homotetramer; dimer of dimers.</text>
</comment>
<keyword evidence="7 12" id="KW-0220">Diaminopimelate biosynthesis</keyword>
<keyword evidence="15" id="KW-1185">Reference proteome</keyword>
<dbReference type="Proteomes" id="UP001597178">
    <property type="component" value="Unassembled WGS sequence"/>
</dbReference>
<evidence type="ECO:0000256" key="8">
    <source>
        <dbReference type="ARBA" id="ARBA00023154"/>
    </source>
</evidence>
<feature type="binding site" evidence="12">
    <location>
        <position position="204"/>
    </location>
    <ligand>
        <name>pyruvate</name>
        <dbReference type="ChEBI" id="CHEBI:15361"/>
    </ligand>
</feature>
<keyword evidence="9 12" id="KW-0456">Lyase</keyword>
<keyword evidence="10 12" id="KW-0704">Schiff base</keyword>
<comment type="subcellular location">
    <subcellularLocation>
        <location evidence="12">Cytoplasm</location>
    </subcellularLocation>
</comment>
<dbReference type="SMART" id="SM01130">
    <property type="entry name" value="DHDPS"/>
    <property type="match status" value="1"/>
</dbReference>
<evidence type="ECO:0000256" key="4">
    <source>
        <dbReference type="ARBA" id="ARBA00012086"/>
    </source>
</evidence>
<comment type="caution">
    <text evidence="14">The sequence shown here is derived from an EMBL/GenBank/DDBJ whole genome shotgun (WGS) entry which is preliminary data.</text>
</comment>